<dbReference type="Proteomes" id="UP000274556">
    <property type="component" value="Unassembled WGS sequence"/>
</dbReference>
<dbReference type="EMBL" id="RBXL01000001">
    <property type="protein sequence ID" value="RKT44700.1"/>
    <property type="molecule type" value="Genomic_DNA"/>
</dbReference>
<name>A0A495V7L4_9GAMM</name>
<proteinExistence type="predicted"/>
<reference evidence="1 2" key="1">
    <citation type="submission" date="2018-10" db="EMBL/GenBank/DDBJ databases">
        <title>Genomic Encyclopedia of Archaeal and Bacterial Type Strains, Phase II (KMG-II): from individual species to whole genera.</title>
        <authorList>
            <person name="Goeker M."/>
        </authorList>
    </citation>
    <scope>NUCLEOTIDE SEQUENCE [LARGE SCALE GENOMIC DNA]</scope>
    <source>
        <strain evidence="1 2">DSM 235</strain>
    </source>
</reference>
<organism evidence="1 2">
    <name type="scientific">Thiocapsa rosea</name>
    <dbReference type="NCBI Taxonomy" id="69360"/>
    <lineage>
        <taxon>Bacteria</taxon>
        <taxon>Pseudomonadati</taxon>
        <taxon>Pseudomonadota</taxon>
        <taxon>Gammaproteobacteria</taxon>
        <taxon>Chromatiales</taxon>
        <taxon>Chromatiaceae</taxon>
        <taxon>Thiocapsa</taxon>
    </lineage>
</organism>
<accession>A0A495V7L4</accession>
<keyword evidence="2" id="KW-1185">Reference proteome</keyword>
<gene>
    <name evidence="1" type="ORF">BDD21_2098</name>
</gene>
<evidence type="ECO:0000313" key="1">
    <source>
        <dbReference type="EMBL" id="RKT44700.1"/>
    </source>
</evidence>
<dbReference type="AlphaFoldDB" id="A0A495V7L4"/>
<protein>
    <submittedName>
        <fullName evidence="1">Uncharacterized protein</fullName>
    </submittedName>
</protein>
<comment type="caution">
    <text evidence="1">The sequence shown here is derived from an EMBL/GenBank/DDBJ whole genome shotgun (WGS) entry which is preliminary data.</text>
</comment>
<dbReference type="OrthoDB" id="5795054at2"/>
<evidence type="ECO:0000313" key="2">
    <source>
        <dbReference type="Proteomes" id="UP000274556"/>
    </source>
</evidence>
<dbReference type="RefSeq" id="WP_120797104.1">
    <property type="nucleotide sequence ID" value="NZ_RBXL01000001.1"/>
</dbReference>
<sequence length="157" mass="17507">MNMDAAIQSSELAMERDPREAKLGYFAGGSFVLDSVRVFKWFSSARDLATHLIDVEPVVFEWSDEDVAPIREKLSKILGGLEEGGLTEELRAQVNAVTKGFLAIEWWGGFDDLIEGNTEFAEGIRSDYRDVEETDQQDALTSSELGGFVEFLKTYGI</sequence>